<proteinExistence type="predicted"/>
<name>A0AA40X022_9GAMM</name>
<reference evidence="1" key="1">
    <citation type="submission" date="2020-11" db="EMBL/GenBank/DDBJ databases">
        <authorList>
            <person name="Lee S.D."/>
        </authorList>
    </citation>
    <scope>NUCLEOTIDE SEQUENCE</scope>
    <source>
        <strain evidence="1">SAP-2</strain>
    </source>
</reference>
<comment type="caution">
    <text evidence="1">The sequence shown here is derived from an EMBL/GenBank/DDBJ whole genome shotgun (WGS) entry which is preliminary data.</text>
</comment>
<dbReference type="AlphaFoldDB" id="A0AA40X022"/>
<evidence type="ECO:0000313" key="1">
    <source>
        <dbReference type="EMBL" id="MBF6636245.1"/>
    </source>
</evidence>
<gene>
    <name evidence="1" type="ORF">ITX54_06145</name>
</gene>
<evidence type="ECO:0000313" key="2">
    <source>
        <dbReference type="Proteomes" id="UP000705283"/>
    </source>
</evidence>
<dbReference type="Proteomes" id="UP000705283">
    <property type="component" value="Unassembled WGS sequence"/>
</dbReference>
<dbReference type="EMBL" id="JADMKS010000002">
    <property type="protein sequence ID" value="MBF6636245.1"/>
    <property type="molecule type" value="Genomic_DNA"/>
</dbReference>
<dbReference type="Pfam" id="PF14052">
    <property type="entry name" value="Caps_assemb_Wzi"/>
    <property type="match status" value="1"/>
</dbReference>
<protein>
    <submittedName>
        <fullName evidence="1">Capsule assembly Wzi family protein</fullName>
    </submittedName>
</protein>
<organism evidence="1 2">
    <name type="scientific">Rouxiella silvae</name>
    <dbReference type="NCBI Taxonomy" id="1646373"/>
    <lineage>
        <taxon>Bacteria</taxon>
        <taxon>Pseudomonadati</taxon>
        <taxon>Pseudomonadota</taxon>
        <taxon>Gammaproteobacteria</taxon>
        <taxon>Enterobacterales</taxon>
        <taxon>Yersiniaceae</taxon>
        <taxon>Rouxiella</taxon>
    </lineage>
</organism>
<dbReference type="InterPro" id="IPR038636">
    <property type="entry name" value="Wzi_sf"/>
</dbReference>
<sequence length="489" mass="54187">MDKPTAVKPIRSKTRVIGMCIGLALLPFGSAMANGLLLPDNDLRSDLTWLADRGVIQLSLTTWPISQDAVEKALEKAHPSYSSEQLAIERVQERMRTLKSDARITGFASTDKPGLPQGFAQTPTANNKLSLAVNQSGEWWDVHLQGNWEGNEQIGSPSHINPNNSYGAVKIWDQWLSFGQTPQWWGPGYEGSLIRSDAARPLTGFMLQRNSQAAPTTWWLNWIGPWQYQISASQMSQYTSVPDTKIIGGRLSFSPWRSLELGASRILQWGGQGRPESFGNFWDGVIGNDNTTANDPNEPGNQLAGFDFKYKLEPTLGIPISFYGQMIGEDESGKLPSANMYLGGIEGHHSWNKDAINWYLEAHDTRTNTSRTGYSYTHHIYKGGYYQQGYPLGDAMGGDGRLLAAKTELVTEDNQRWSVRVAYVKVNPENEQINSAFPHADTLKGVQLGWGGDVYRSVRLNLGLWYTDANNSDSNDVGASAQLDIPLNL</sequence>
<accession>A0AA40X022</accession>
<reference evidence="1" key="2">
    <citation type="submission" date="2022-09" db="EMBL/GenBank/DDBJ databases">
        <title>Rouxiella aceris sp. nov., isolated from tree sap and emended description of the genus Rhouxiella.</title>
        <authorList>
            <person name="Kim I.S."/>
        </authorList>
    </citation>
    <scope>NUCLEOTIDE SEQUENCE</scope>
    <source>
        <strain evidence="1">SAP-2</strain>
    </source>
</reference>
<dbReference type="Gene3D" id="2.40.160.130">
    <property type="entry name" value="Capsule assembly protein Wzi"/>
    <property type="match status" value="1"/>
</dbReference>
<dbReference type="InterPro" id="IPR026950">
    <property type="entry name" value="Caps_assemb_Wzi"/>
</dbReference>